<sequence length="74" mass="8051">SSDRLKPTTEEILEICPRMRILVIGKTGVGKSSLIQEAFGVKGVEISGYGAGQATIEKEFKSNQNGRFVLHDSQ</sequence>
<gene>
    <name evidence="1" type="ORF">HYDPIDRAFT_64122</name>
</gene>
<dbReference type="Gene3D" id="3.40.50.300">
    <property type="entry name" value="P-loop containing nucleotide triphosphate hydrolases"/>
    <property type="match status" value="1"/>
</dbReference>
<feature type="non-terminal residue" evidence="1">
    <location>
        <position position="1"/>
    </location>
</feature>
<accession>A0A0C9VMK3</accession>
<organism evidence="1 2">
    <name type="scientific">Hydnomerulius pinastri MD-312</name>
    <dbReference type="NCBI Taxonomy" id="994086"/>
    <lineage>
        <taxon>Eukaryota</taxon>
        <taxon>Fungi</taxon>
        <taxon>Dikarya</taxon>
        <taxon>Basidiomycota</taxon>
        <taxon>Agaricomycotina</taxon>
        <taxon>Agaricomycetes</taxon>
        <taxon>Agaricomycetidae</taxon>
        <taxon>Boletales</taxon>
        <taxon>Boletales incertae sedis</taxon>
        <taxon>Leucogyrophana</taxon>
    </lineage>
</organism>
<dbReference type="InterPro" id="IPR027417">
    <property type="entry name" value="P-loop_NTPase"/>
</dbReference>
<name>A0A0C9VMK3_9AGAM</name>
<dbReference type="HOGENOM" id="CLU_2819731_0_0_1"/>
<feature type="non-terminal residue" evidence="1">
    <location>
        <position position="74"/>
    </location>
</feature>
<proteinExistence type="predicted"/>
<reference evidence="1 2" key="1">
    <citation type="submission" date="2014-04" db="EMBL/GenBank/DDBJ databases">
        <title>Evolutionary Origins and Diversification of the Mycorrhizal Mutualists.</title>
        <authorList>
            <consortium name="DOE Joint Genome Institute"/>
            <consortium name="Mycorrhizal Genomics Consortium"/>
            <person name="Kohler A."/>
            <person name="Kuo A."/>
            <person name="Nagy L.G."/>
            <person name="Floudas D."/>
            <person name="Copeland A."/>
            <person name="Barry K.W."/>
            <person name="Cichocki N."/>
            <person name="Veneault-Fourrey C."/>
            <person name="LaButti K."/>
            <person name="Lindquist E.A."/>
            <person name="Lipzen A."/>
            <person name="Lundell T."/>
            <person name="Morin E."/>
            <person name="Murat C."/>
            <person name="Riley R."/>
            <person name="Ohm R."/>
            <person name="Sun H."/>
            <person name="Tunlid A."/>
            <person name="Henrissat B."/>
            <person name="Grigoriev I.V."/>
            <person name="Hibbett D.S."/>
            <person name="Martin F."/>
        </authorList>
    </citation>
    <scope>NUCLEOTIDE SEQUENCE [LARGE SCALE GENOMIC DNA]</scope>
    <source>
        <strain evidence="1 2">MD-312</strain>
    </source>
</reference>
<dbReference type="OrthoDB" id="391988at2759"/>
<evidence type="ECO:0008006" key="3">
    <source>
        <dbReference type="Google" id="ProtNLM"/>
    </source>
</evidence>
<protein>
    <recommendedName>
        <fullName evidence="3">G domain-containing protein</fullName>
    </recommendedName>
</protein>
<dbReference type="AlphaFoldDB" id="A0A0C9VMK3"/>
<evidence type="ECO:0000313" key="2">
    <source>
        <dbReference type="Proteomes" id="UP000053820"/>
    </source>
</evidence>
<keyword evidence="2" id="KW-1185">Reference proteome</keyword>
<dbReference type="Proteomes" id="UP000053820">
    <property type="component" value="Unassembled WGS sequence"/>
</dbReference>
<dbReference type="EMBL" id="KN839906">
    <property type="protein sequence ID" value="KIJ58885.1"/>
    <property type="molecule type" value="Genomic_DNA"/>
</dbReference>
<dbReference type="SUPFAM" id="SSF52540">
    <property type="entry name" value="P-loop containing nucleoside triphosphate hydrolases"/>
    <property type="match status" value="1"/>
</dbReference>
<evidence type="ECO:0000313" key="1">
    <source>
        <dbReference type="EMBL" id="KIJ58885.1"/>
    </source>
</evidence>